<keyword evidence="1" id="KW-0732">Signal</keyword>
<feature type="chain" id="PRO_5034814250" evidence="1">
    <location>
        <begin position="32"/>
        <end position="172"/>
    </location>
</feature>
<organism evidence="2">
    <name type="scientific">Cacopsylla melanoneura</name>
    <dbReference type="NCBI Taxonomy" id="428564"/>
    <lineage>
        <taxon>Eukaryota</taxon>
        <taxon>Metazoa</taxon>
        <taxon>Ecdysozoa</taxon>
        <taxon>Arthropoda</taxon>
        <taxon>Hexapoda</taxon>
        <taxon>Insecta</taxon>
        <taxon>Pterygota</taxon>
        <taxon>Neoptera</taxon>
        <taxon>Paraneoptera</taxon>
        <taxon>Hemiptera</taxon>
        <taxon>Sternorrhyncha</taxon>
        <taxon>Psylloidea</taxon>
        <taxon>Psyllidae</taxon>
        <taxon>Psyllinae</taxon>
        <taxon>Cacopsylla</taxon>
    </lineage>
</organism>
<protein>
    <submittedName>
        <fullName evidence="2">Uncharacterized protein</fullName>
    </submittedName>
</protein>
<name>A0A8D8M9B3_9HEMI</name>
<evidence type="ECO:0000313" key="2">
    <source>
        <dbReference type="EMBL" id="CAG6619967.1"/>
    </source>
</evidence>
<evidence type="ECO:0000256" key="1">
    <source>
        <dbReference type="SAM" id="SignalP"/>
    </source>
</evidence>
<dbReference type="EMBL" id="HBUF01046638">
    <property type="protein sequence ID" value="CAG6619967.1"/>
    <property type="molecule type" value="Transcribed_RNA"/>
</dbReference>
<proteinExistence type="predicted"/>
<sequence length="172" mass="19261">MTFMHNDCITRLGWLLVGFFVFSLTQKCVEGVVRVGLGPCQDRALMDKFNLEMALLFSTVLGQMVPAEDPVQPPAHPSRGVPNQMSSTASELHQQHRYCQCIQLGLDKCWVFRDQLLCQRNCHTRLGRSWKASGHAGNSTWDLRQATAVCPEHGLRLLLHCLELQGSAGRSN</sequence>
<feature type="signal peptide" evidence="1">
    <location>
        <begin position="1"/>
        <end position="31"/>
    </location>
</feature>
<accession>A0A8D8M9B3</accession>
<reference evidence="2" key="1">
    <citation type="submission" date="2021-05" db="EMBL/GenBank/DDBJ databases">
        <authorList>
            <person name="Alioto T."/>
            <person name="Alioto T."/>
            <person name="Gomez Garrido J."/>
        </authorList>
    </citation>
    <scope>NUCLEOTIDE SEQUENCE</scope>
</reference>
<dbReference type="AlphaFoldDB" id="A0A8D8M9B3"/>